<keyword evidence="1" id="KW-0175">Coiled coil</keyword>
<proteinExistence type="predicted"/>
<accession>A0A242AA73</accession>
<sequence length="492" mass="58548">MAGLEKIQVTNYLNVDNVGRYRLIMRFFYKRHRQMQGTLYRPQIFKMMKEEYAEDYSELDLDNDLENLVSWGNLQKQQEMLRPKSIEEYRNKNFRYQISEDGVLVEELVYQITHREHSVRGALNEQSFRRLLELLASLIDCQGPYIDIWGQIRAEFKRIGEDTSNYIGYITSPEVDSRMKTEEFLIYKDKFVNYLREFISSVQNLYFSFVKVIKKLELIDRERLIEEAYQKEQEVPTMNSISKADIAEQIEGEMIALYYWFIDSQERPSEYENLIKQTDQMISKITGLIYYFSQEVHQYQSRKKDYQHIAKWFATASDLDQAKKMYAGIFGIEHTRHYFVTDASEATSTRENSWTLAPAVLPLRHRGKGSRTERRVSSVKLNRKTQAEQIAQYQQEIQQQQQKVASYFVQGTLDFRDIKVLDTYSRKVFLKWISQAIAIKQTTDQQEKHHYQQKITTEFDYLVTVFVSQKERIQIICEDGVLEMPTVRMVKE</sequence>
<protein>
    <recommendedName>
        <fullName evidence="4">TIGR02677 family protein</fullName>
    </recommendedName>
</protein>
<dbReference type="AlphaFoldDB" id="A0A242AA73"/>
<evidence type="ECO:0000256" key="1">
    <source>
        <dbReference type="SAM" id="Coils"/>
    </source>
</evidence>
<keyword evidence="3" id="KW-1185">Reference proteome</keyword>
<dbReference type="Pfam" id="PF09660">
    <property type="entry name" value="DUF2397"/>
    <property type="match status" value="1"/>
</dbReference>
<dbReference type="EMBL" id="NGKU01000001">
    <property type="protein sequence ID" value="OTN77928.1"/>
    <property type="molecule type" value="Genomic_DNA"/>
</dbReference>
<organism evidence="2 3">
    <name type="scientific">Candidatus Enterococcus testudinis</name>
    <dbReference type="NCBI Taxonomy" id="1834191"/>
    <lineage>
        <taxon>Bacteria</taxon>
        <taxon>Bacillati</taxon>
        <taxon>Bacillota</taxon>
        <taxon>Bacilli</taxon>
        <taxon>Lactobacillales</taxon>
        <taxon>Enterococcaceae</taxon>
        <taxon>Enterococcus</taxon>
    </lineage>
</organism>
<gene>
    <name evidence="2" type="ORF">A5886_003029</name>
</gene>
<evidence type="ECO:0008006" key="4">
    <source>
        <dbReference type="Google" id="ProtNLM"/>
    </source>
</evidence>
<reference evidence="2 3" key="1">
    <citation type="submission" date="2017-05" db="EMBL/GenBank/DDBJ databases">
        <title>The Genome Sequence of Enterococcus sp. 8G7_MSG3316.</title>
        <authorList>
            <consortium name="The Broad Institute Genomics Platform"/>
            <consortium name="The Broad Institute Genomic Center for Infectious Diseases"/>
            <person name="Earl A."/>
            <person name="Manson A."/>
            <person name="Schwartman J."/>
            <person name="Gilmore M."/>
            <person name="Abouelleil A."/>
            <person name="Cao P."/>
            <person name="Chapman S."/>
            <person name="Cusick C."/>
            <person name="Shea T."/>
            <person name="Young S."/>
            <person name="Neafsey D."/>
            <person name="Nusbaum C."/>
            <person name="Birren B."/>
        </authorList>
    </citation>
    <scope>NUCLEOTIDE SEQUENCE [LARGE SCALE GENOMIC DNA]</scope>
    <source>
        <strain evidence="2 3">8G7_MSG3316</strain>
    </source>
</reference>
<evidence type="ECO:0000313" key="2">
    <source>
        <dbReference type="EMBL" id="OTN77928.1"/>
    </source>
</evidence>
<evidence type="ECO:0000313" key="3">
    <source>
        <dbReference type="Proteomes" id="UP000195043"/>
    </source>
</evidence>
<feature type="coiled-coil region" evidence="1">
    <location>
        <begin position="383"/>
        <end position="410"/>
    </location>
</feature>
<dbReference type="Proteomes" id="UP000195043">
    <property type="component" value="Unassembled WGS sequence"/>
</dbReference>
<name>A0A242AA73_9ENTE</name>
<dbReference type="NCBIfam" id="TIGR02677">
    <property type="entry name" value="TIGR02677 family protein"/>
    <property type="match status" value="1"/>
</dbReference>
<dbReference type="InterPro" id="IPR013493">
    <property type="entry name" value="CHP02677"/>
</dbReference>
<comment type="caution">
    <text evidence="2">The sequence shown here is derived from an EMBL/GenBank/DDBJ whole genome shotgun (WGS) entry which is preliminary data.</text>
</comment>
<dbReference type="STRING" id="1834191.A5886_003029"/>